<evidence type="ECO:0000256" key="2">
    <source>
        <dbReference type="ARBA" id="ARBA00022729"/>
    </source>
</evidence>
<comment type="similarity">
    <text evidence="1">Belongs to the leucine-binding protein family.</text>
</comment>
<evidence type="ECO:0000313" key="5">
    <source>
        <dbReference type="EMBL" id="MFC4136753.1"/>
    </source>
</evidence>
<proteinExistence type="inferred from homology"/>
<dbReference type="PROSITE" id="PS51257">
    <property type="entry name" value="PROKAR_LIPOPROTEIN"/>
    <property type="match status" value="1"/>
</dbReference>
<gene>
    <name evidence="5" type="ORF">ACFOZ4_39625</name>
</gene>
<dbReference type="PANTHER" id="PTHR47151">
    <property type="entry name" value="LEU/ILE/VAL-BINDING ABC TRANSPORTER SUBUNIT"/>
    <property type="match status" value="1"/>
</dbReference>
<dbReference type="InterPro" id="IPR028082">
    <property type="entry name" value="Peripla_BP_I"/>
</dbReference>
<dbReference type="InterPro" id="IPR028081">
    <property type="entry name" value="Leu-bd"/>
</dbReference>
<feature type="signal peptide" evidence="3">
    <location>
        <begin position="1"/>
        <end position="23"/>
    </location>
</feature>
<organism evidence="5 6">
    <name type="scientific">Hamadaea flava</name>
    <dbReference type="NCBI Taxonomy" id="1742688"/>
    <lineage>
        <taxon>Bacteria</taxon>
        <taxon>Bacillati</taxon>
        <taxon>Actinomycetota</taxon>
        <taxon>Actinomycetes</taxon>
        <taxon>Micromonosporales</taxon>
        <taxon>Micromonosporaceae</taxon>
        <taxon>Hamadaea</taxon>
    </lineage>
</organism>
<feature type="domain" description="Leucine-binding protein" evidence="4">
    <location>
        <begin position="40"/>
        <end position="381"/>
    </location>
</feature>
<keyword evidence="2 3" id="KW-0732">Signal</keyword>
<dbReference type="CDD" id="cd06342">
    <property type="entry name" value="PBP1_ABC_LIVBP-like"/>
    <property type="match status" value="1"/>
</dbReference>
<name>A0ABV8M216_9ACTN</name>
<dbReference type="EMBL" id="JBHSAY010000033">
    <property type="protein sequence ID" value="MFC4136753.1"/>
    <property type="molecule type" value="Genomic_DNA"/>
</dbReference>
<evidence type="ECO:0000256" key="3">
    <source>
        <dbReference type="SAM" id="SignalP"/>
    </source>
</evidence>
<comment type="caution">
    <text evidence="5">The sequence shown here is derived from an EMBL/GenBank/DDBJ whole genome shotgun (WGS) entry which is preliminary data.</text>
</comment>
<accession>A0ABV8M216</accession>
<dbReference type="Gene3D" id="3.40.50.2300">
    <property type="match status" value="2"/>
</dbReference>
<evidence type="ECO:0000259" key="4">
    <source>
        <dbReference type="Pfam" id="PF13458"/>
    </source>
</evidence>
<dbReference type="Proteomes" id="UP001595816">
    <property type="component" value="Unassembled WGS sequence"/>
</dbReference>
<dbReference type="RefSeq" id="WP_382192031.1">
    <property type="nucleotide sequence ID" value="NZ_JBHSAY010000033.1"/>
</dbReference>
<protein>
    <submittedName>
        <fullName evidence="5">Branched-chain amino acid ABC transporter substrate-binding protein</fullName>
    </submittedName>
</protein>
<keyword evidence="6" id="KW-1185">Reference proteome</keyword>
<sequence length="390" mass="40898">MRSGRIRRRMLAVAVVLTLGVTACGSGGRSSTPTTSPDVIRLGALMPMTGDNAPSAANIIPALTMAADQINAAGGVLGRRVEIVTADDACDPETAVNQANEMIKKDITVSVGGYCSSATVPTLRIFHNAGIPMVIPAANSTDLISPRYDNVFLLSGTTTIEAQRAVEWMPHLGGHKVVLVHDGTSFSESVAQGTREAARKPGSEIEVISEAQISQGADHYDAVAARIKAAHGDLVFFTGYYAEAGKLIRDLRAAGYQGKVMLSDGGVNPAVFRGVDASAFNGTYGVALPMPEFLPDLAAWSAKYRAVAGHDAGPFTLQAYDAVQLAVNAIKRAGSLDRSAIGTALAETQPGDVDLLTGSAGFNPEGTQKNVRFMLLRLQDGTFVQDPLSR</sequence>
<evidence type="ECO:0000313" key="6">
    <source>
        <dbReference type="Proteomes" id="UP001595816"/>
    </source>
</evidence>
<evidence type="ECO:0000256" key="1">
    <source>
        <dbReference type="ARBA" id="ARBA00010062"/>
    </source>
</evidence>
<dbReference type="SUPFAM" id="SSF53822">
    <property type="entry name" value="Periplasmic binding protein-like I"/>
    <property type="match status" value="1"/>
</dbReference>
<reference evidence="6" key="1">
    <citation type="journal article" date="2019" name="Int. J. Syst. Evol. Microbiol.">
        <title>The Global Catalogue of Microorganisms (GCM) 10K type strain sequencing project: providing services to taxonomists for standard genome sequencing and annotation.</title>
        <authorList>
            <consortium name="The Broad Institute Genomics Platform"/>
            <consortium name="The Broad Institute Genome Sequencing Center for Infectious Disease"/>
            <person name="Wu L."/>
            <person name="Ma J."/>
        </authorList>
    </citation>
    <scope>NUCLEOTIDE SEQUENCE [LARGE SCALE GENOMIC DNA]</scope>
    <source>
        <strain evidence="6">CGMCC 4.7289</strain>
    </source>
</reference>
<dbReference type="Pfam" id="PF13458">
    <property type="entry name" value="Peripla_BP_6"/>
    <property type="match status" value="1"/>
</dbReference>
<feature type="chain" id="PRO_5045180533" evidence="3">
    <location>
        <begin position="24"/>
        <end position="390"/>
    </location>
</feature>
<dbReference type="PANTHER" id="PTHR47151:SF2">
    <property type="entry name" value="AMINO ACID BINDING PROTEIN"/>
    <property type="match status" value="1"/>
</dbReference>